<name>A0ABX6B4T1_9ACTN</name>
<sequence>MQGDDLRGRLEGAALFALDEVTKLQFNRRECGSMSTCGRTAGPTVVTRASDGLTPLIATAN</sequence>
<dbReference type="RefSeq" id="WP_055607928.1">
    <property type="nucleotide sequence ID" value="NZ_CP023697.1"/>
</dbReference>
<dbReference type="Proteomes" id="UP000326041">
    <property type="component" value="Chromosome"/>
</dbReference>
<reference evidence="1 2" key="1">
    <citation type="submission" date="2017-09" db="EMBL/GenBank/DDBJ databases">
        <authorList>
            <person name="Lee N."/>
            <person name="Cho B.-K."/>
        </authorList>
    </citation>
    <scope>NUCLEOTIDE SEQUENCE [LARGE SCALE GENOMIC DNA]</scope>
    <source>
        <strain evidence="1 2">ATCC 13879</strain>
    </source>
</reference>
<dbReference type="GeneID" id="95538237"/>
<proteinExistence type="predicted"/>
<gene>
    <name evidence="1" type="ORF">CP972_27530</name>
</gene>
<keyword evidence="2" id="KW-1185">Reference proteome</keyword>
<accession>A0ABX6B4T1</accession>
<organism evidence="1 2">
    <name type="scientific">Streptomyces prasinus</name>
    <dbReference type="NCBI Taxonomy" id="67345"/>
    <lineage>
        <taxon>Bacteria</taxon>
        <taxon>Bacillati</taxon>
        <taxon>Actinomycetota</taxon>
        <taxon>Actinomycetes</taxon>
        <taxon>Kitasatosporales</taxon>
        <taxon>Streptomycetaceae</taxon>
        <taxon>Streptomyces</taxon>
    </lineage>
</organism>
<evidence type="ECO:0000313" key="2">
    <source>
        <dbReference type="Proteomes" id="UP000326041"/>
    </source>
</evidence>
<evidence type="ECO:0000313" key="1">
    <source>
        <dbReference type="EMBL" id="QEV08875.1"/>
    </source>
</evidence>
<protein>
    <submittedName>
        <fullName evidence="1">Uncharacterized protein</fullName>
    </submittedName>
</protein>
<dbReference type="EMBL" id="CP023697">
    <property type="protein sequence ID" value="QEV08875.1"/>
    <property type="molecule type" value="Genomic_DNA"/>
</dbReference>